<proteinExistence type="predicted"/>
<reference evidence="3" key="1">
    <citation type="submission" date="2020-06" db="EMBL/GenBank/DDBJ databases">
        <authorList>
            <person name="Li T."/>
            <person name="Hu X."/>
            <person name="Zhang T."/>
            <person name="Song X."/>
            <person name="Zhang H."/>
            <person name="Dai N."/>
            <person name="Sheng W."/>
            <person name="Hou X."/>
            <person name="Wei L."/>
        </authorList>
    </citation>
    <scope>NUCLEOTIDE SEQUENCE</scope>
    <source>
        <strain evidence="3">KEN1</strain>
        <tissue evidence="3">Leaf</tissue>
    </source>
</reference>
<dbReference type="EMBL" id="JACGWN010000201">
    <property type="protein sequence ID" value="KAL0386354.1"/>
    <property type="molecule type" value="Genomic_DNA"/>
</dbReference>
<dbReference type="InterPro" id="IPR057670">
    <property type="entry name" value="SH3_retrovirus"/>
</dbReference>
<feature type="domain" description="Retroviral polymerase SH3-like" evidence="2">
    <location>
        <begin position="25"/>
        <end position="82"/>
    </location>
</feature>
<organism evidence="3">
    <name type="scientific">Sesamum latifolium</name>
    <dbReference type="NCBI Taxonomy" id="2727402"/>
    <lineage>
        <taxon>Eukaryota</taxon>
        <taxon>Viridiplantae</taxon>
        <taxon>Streptophyta</taxon>
        <taxon>Embryophyta</taxon>
        <taxon>Tracheophyta</taxon>
        <taxon>Spermatophyta</taxon>
        <taxon>Magnoliopsida</taxon>
        <taxon>eudicotyledons</taxon>
        <taxon>Gunneridae</taxon>
        <taxon>Pentapetalae</taxon>
        <taxon>asterids</taxon>
        <taxon>lamiids</taxon>
        <taxon>Lamiales</taxon>
        <taxon>Pedaliaceae</taxon>
        <taxon>Sesamum</taxon>
    </lineage>
</organism>
<name>A0AAW2S1R6_9LAMI</name>
<dbReference type="Pfam" id="PF25597">
    <property type="entry name" value="SH3_retrovirus"/>
    <property type="match status" value="1"/>
</dbReference>
<evidence type="ECO:0000259" key="2">
    <source>
        <dbReference type="Pfam" id="PF25597"/>
    </source>
</evidence>
<reference evidence="3" key="2">
    <citation type="journal article" date="2024" name="Plant">
        <title>Genomic evolution and insights into agronomic trait innovations of Sesamum species.</title>
        <authorList>
            <person name="Miao H."/>
            <person name="Wang L."/>
            <person name="Qu L."/>
            <person name="Liu H."/>
            <person name="Sun Y."/>
            <person name="Le M."/>
            <person name="Wang Q."/>
            <person name="Wei S."/>
            <person name="Zheng Y."/>
            <person name="Lin W."/>
            <person name="Duan Y."/>
            <person name="Cao H."/>
            <person name="Xiong S."/>
            <person name="Wang X."/>
            <person name="Wei L."/>
            <person name="Li C."/>
            <person name="Ma Q."/>
            <person name="Ju M."/>
            <person name="Zhao R."/>
            <person name="Li G."/>
            <person name="Mu C."/>
            <person name="Tian Q."/>
            <person name="Mei H."/>
            <person name="Zhang T."/>
            <person name="Gao T."/>
            <person name="Zhang H."/>
        </authorList>
    </citation>
    <scope>NUCLEOTIDE SEQUENCE</scope>
    <source>
        <strain evidence="3">KEN1</strain>
    </source>
</reference>
<dbReference type="InterPro" id="IPR013103">
    <property type="entry name" value="RVT_2"/>
</dbReference>
<dbReference type="AlphaFoldDB" id="A0AAW2S1R6"/>
<gene>
    <name evidence="3" type="ORF">Slati_4547700</name>
</gene>
<feature type="domain" description="Reverse transcriptase Ty1/copia-type" evidence="1">
    <location>
        <begin position="170"/>
        <end position="275"/>
    </location>
</feature>
<feature type="non-terminal residue" evidence="3">
    <location>
        <position position="1"/>
    </location>
</feature>
<dbReference type="Pfam" id="PF07727">
    <property type="entry name" value="RVT_2"/>
    <property type="match status" value="1"/>
</dbReference>
<evidence type="ECO:0000259" key="1">
    <source>
        <dbReference type="Pfam" id="PF07727"/>
    </source>
</evidence>
<protein>
    <submittedName>
        <fullName evidence="3">Retrovirus-related Pol polyprotein from transposon RE2</fullName>
    </submittedName>
</protein>
<evidence type="ECO:0000313" key="3">
    <source>
        <dbReference type="EMBL" id="KAL0386354.1"/>
    </source>
</evidence>
<accession>A0AAW2S1R6</accession>
<sequence length="363" mass="41608">YPGHHNEIWHGKPASYKYLRVWGSLAYVKKLVGDKLDSRSSLCRFIGYPKETAGYYFYDPAEQKIFVSRNAVFLEVGFPSDNRRDEVLIEESSGEPHHDNTNHLSLQFTLMVFQSSVGQLENLVYLRGTDSWLTSQLDNDPKMYGEAMSDIDSDKWLEAMKSEMDSMGSNQVWTLVDPPKGARPVGCKWVYKCRLGADGEVTAYKARLMAKGYTQRPGVDFDETYSPVAMAKSIRILLAIAAWYDYEIWQMDVKTTFLNSFVEEEIFMDQPEVSLLLEKNRKSVVSKGNIKAWLSTQFSKKDMGEASYILRRYHLLREMVSRGDCRMDRVSSAENTVDPLTKPMSQIAHTQHLDKMCLRSMGD</sequence>
<comment type="caution">
    <text evidence="3">The sequence shown here is derived from an EMBL/GenBank/DDBJ whole genome shotgun (WGS) entry which is preliminary data.</text>
</comment>